<protein>
    <submittedName>
        <fullName evidence="1">Uncharacterized protein</fullName>
    </submittedName>
</protein>
<organism evidence="1">
    <name type="scientific">Anguilla anguilla</name>
    <name type="common">European freshwater eel</name>
    <name type="synonym">Muraena anguilla</name>
    <dbReference type="NCBI Taxonomy" id="7936"/>
    <lineage>
        <taxon>Eukaryota</taxon>
        <taxon>Metazoa</taxon>
        <taxon>Chordata</taxon>
        <taxon>Craniata</taxon>
        <taxon>Vertebrata</taxon>
        <taxon>Euteleostomi</taxon>
        <taxon>Actinopterygii</taxon>
        <taxon>Neopterygii</taxon>
        <taxon>Teleostei</taxon>
        <taxon>Anguilliformes</taxon>
        <taxon>Anguillidae</taxon>
        <taxon>Anguilla</taxon>
    </lineage>
</organism>
<proteinExistence type="predicted"/>
<evidence type="ECO:0000313" key="1">
    <source>
        <dbReference type="EMBL" id="JAI01346.1"/>
    </source>
</evidence>
<accession>A0A0E9XHQ0</accession>
<reference evidence="1" key="2">
    <citation type="journal article" date="2015" name="Fish Shellfish Immunol.">
        <title>Early steps in the European eel (Anguilla anguilla)-Vibrio vulnificus interaction in the gills: Role of the RtxA13 toxin.</title>
        <authorList>
            <person name="Callol A."/>
            <person name="Pajuelo D."/>
            <person name="Ebbesson L."/>
            <person name="Teles M."/>
            <person name="MacKenzie S."/>
            <person name="Amaro C."/>
        </authorList>
    </citation>
    <scope>NUCLEOTIDE SEQUENCE</scope>
</reference>
<reference evidence="1" key="1">
    <citation type="submission" date="2014-11" db="EMBL/GenBank/DDBJ databases">
        <authorList>
            <person name="Amaro Gonzalez C."/>
        </authorList>
    </citation>
    <scope>NUCLEOTIDE SEQUENCE</scope>
</reference>
<dbReference type="AlphaFoldDB" id="A0A0E9XHQ0"/>
<dbReference type="EMBL" id="GBXM01007232">
    <property type="protein sequence ID" value="JAI01346.1"/>
    <property type="molecule type" value="Transcribed_RNA"/>
</dbReference>
<name>A0A0E9XHQ0_ANGAN</name>
<sequence>MFCSLPSLWGEFNLAMMVLFPLLEQHVNKSKSLTTQSKGQSSLVV</sequence>